<organism evidence="5 6">
    <name type="scientific">Vibrio scophthalmi</name>
    <dbReference type="NCBI Taxonomy" id="45658"/>
    <lineage>
        <taxon>Bacteria</taxon>
        <taxon>Pseudomonadati</taxon>
        <taxon>Pseudomonadota</taxon>
        <taxon>Gammaproteobacteria</taxon>
        <taxon>Vibrionales</taxon>
        <taxon>Vibrionaceae</taxon>
        <taxon>Vibrio</taxon>
    </lineage>
</organism>
<dbReference type="SMART" id="SM00267">
    <property type="entry name" value="GGDEF"/>
    <property type="match status" value="1"/>
</dbReference>
<comment type="catalytic activity">
    <reaction evidence="2">
        <text>2 GTP = 3',3'-c-di-GMP + 2 diphosphate</text>
        <dbReference type="Rhea" id="RHEA:24898"/>
        <dbReference type="ChEBI" id="CHEBI:33019"/>
        <dbReference type="ChEBI" id="CHEBI:37565"/>
        <dbReference type="ChEBI" id="CHEBI:58805"/>
        <dbReference type="EC" id="2.7.7.65"/>
    </reaction>
</comment>
<feature type="domain" description="GGDEF" evidence="4">
    <location>
        <begin position="454"/>
        <end position="586"/>
    </location>
</feature>
<dbReference type="InterPro" id="IPR043128">
    <property type="entry name" value="Rev_trsase/Diguanyl_cyclase"/>
</dbReference>
<feature type="transmembrane region" description="Helical" evidence="3">
    <location>
        <begin position="6"/>
        <end position="27"/>
    </location>
</feature>
<evidence type="ECO:0000259" key="4">
    <source>
        <dbReference type="PROSITE" id="PS50887"/>
    </source>
</evidence>
<dbReference type="Gene3D" id="3.30.450.20">
    <property type="entry name" value="PAS domain"/>
    <property type="match status" value="1"/>
</dbReference>
<reference evidence="5 6" key="1">
    <citation type="submission" date="2016-07" db="EMBL/GenBank/DDBJ databases">
        <title>Genome sequencing of Vibrio scophthalmi strain VS-05, an isolated from Paralichthys olivaceus.</title>
        <authorList>
            <person name="Han H.-J."/>
        </authorList>
    </citation>
    <scope>NUCLEOTIDE SEQUENCE [LARGE SCALE GENOMIC DNA]</scope>
    <source>
        <strain evidence="5 6">VS-05</strain>
    </source>
</reference>
<dbReference type="GO" id="GO:0052621">
    <property type="term" value="F:diguanylate cyclase activity"/>
    <property type="evidence" value="ECO:0007669"/>
    <property type="project" value="UniProtKB-EC"/>
</dbReference>
<dbReference type="PANTHER" id="PTHR45138:SF9">
    <property type="entry name" value="DIGUANYLATE CYCLASE DGCM-RELATED"/>
    <property type="match status" value="1"/>
</dbReference>
<dbReference type="GO" id="GO:0005886">
    <property type="term" value="C:plasma membrane"/>
    <property type="evidence" value="ECO:0007669"/>
    <property type="project" value="TreeGrafter"/>
</dbReference>
<dbReference type="SUPFAM" id="SSF55781">
    <property type="entry name" value="GAF domain-like"/>
    <property type="match status" value="1"/>
</dbReference>
<dbReference type="InterPro" id="IPR050469">
    <property type="entry name" value="Diguanylate_Cyclase"/>
</dbReference>
<dbReference type="PATRIC" id="fig|45658.7.peg.3769"/>
<dbReference type="PROSITE" id="PS50887">
    <property type="entry name" value="GGDEF"/>
    <property type="match status" value="1"/>
</dbReference>
<dbReference type="EC" id="2.7.7.65" evidence="1"/>
<dbReference type="NCBIfam" id="TIGR00254">
    <property type="entry name" value="GGDEF"/>
    <property type="match status" value="1"/>
</dbReference>
<dbReference type="SUPFAM" id="SSF55073">
    <property type="entry name" value="Nucleotide cyclase"/>
    <property type="match status" value="1"/>
</dbReference>
<accession>A0A1C7FFQ7</accession>
<dbReference type="GO" id="GO:1902201">
    <property type="term" value="P:negative regulation of bacterial-type flagellum-dependent cell motility"/>
    <property type="evidence" value="ECO:0007669"/>
    <property type="project" value="TreeGrafter"/>
</dbReference>
<dbReference type="InterPro" id="IPR029787">
    <property type="entry name" value="Nucleotide_cyclase"/>
</dbReference>
<proteinExistence type="predicted"/>
<keyword evidence="6" id="KW-1185">Reference proteome</keyword>
<keyword evidence="3" id="KW-1133">Transmembrane helix</keyword>
<dbReference type="STRING" id="45658.VSVS12_03436"/>
<dbReference type="InterPro" id="IPR000160">
    <property type="entry name" value="GGDEF_dom"/>
</dbReference>
<keyword evidence="3" id="KW-0812">Transmembrane</keyword>
<evidence type="ECO:0000256" key="2">
    <source>
        <dbReference type="ARBA" id="ARBA00034247"/>
    </source>
</evidence>
<evidence type="ECO:0000256" key="1">
    <source>
        <dbReference type="ARBA" id="ARBA00012528"/>
    </source>
</evidence>
<feature type="transmembrane region" description="Helical" evidence="3">
    <location>
        <begin position="263"/>
        <end position="284"/>
    </location>
</feature>
<dbReference type="Proteomes" id="UP000092528">
    <property type="component" value="Chromosome 2"/>
</dbReference>
<dbReference type="AlphaFoldDB" id="A0A1C7FFQ7"/>
<evidence type="ECO:0000313" key="6">
    <source>
        <dbReference type="Proteomes" id="UP000092528"/>
    </source>
</evidence>
<dbReference type="Pfam" id="PF00990">
    <property type="entry name" value="GGDEF"/>
    <property type="match status" value="1"/>
</dbReference>
<dbReference type="GO" id="GO:0043709">
    <property type="term" value="P:cell adhesion involved in single-species biofilm formation"/>
    <property type="evidence" value="ECO:0007669"/>
    <property type="project" value="TreeGrafter"/>
</dbReference>
<evidence type="ECO:0000256" key="3">
    <source>
        <dbReference type="SAM" id="Phobius"/>
    </source>
</evidence>
<dbReference type="Gene3D" id="3.30.70.270">
    <property type="match status" value="1"/>
</dbReference>
<dbReference type="CDD" id="cd01949">
    <property type="entry name" value="GGDEF"/>
    <property type="match status" value="1"/>
</dbReference>
<evidence type="ECO:0000313" key="5">
    <source>
        <dbReference type="EMBL" id="ANU38840.1"/>
    </source>
</evidence>
<sequence length="586" mass="66832">MALPKLVIHTLRPYVILLSLGMIYLAYQQFKTSEQDADMQSLANLNTASSLVATQIEAASSKLFLLDNTTSLTQFNNTAKRILKHSPLYADVIHVNQETGQYRSVSLQSTDAERNTDIIWTPLVKLSAKLAVSSLYEKKPGYWVFAVKYTPDSDNQIWLEFDLMHTTQSLRGLRTLNDGYVFVIDRHTERLIFHPDPSRIGSPSVSYHGGISALIDSGQQFGHYEYYYRDQFKITVFDTDNAFNWVFISGTDRSDILASSYQFGLTAIFIASLLLISGSIAYLIRQLNQSLSTLNRQTDLVQFKQQFRHILDRFVSHQGVQFCLYDRDSNQFSTVDFHGNSRVVMCDNPLAQHFSPGVIDYQSKAHTDPLAKKLMIQARHYRLPLFSKDELIAVVYIQAMMPTYRTIVRMICDYSEVALANLLLHKKLLSKDVMTQLDNKHIMREAIDHNIDNQHVFFALIDIDRFKLINDNHGHKCGDKIILATAELMQTCFAKPKAISHARYGGDEFCVLFHANDENDAYDQCDLFRLLIEKHAYCYNGENIHYTISMGVTRVRDSQHITVGNADKAISQAKGLGRNQVVLNTF</sequence>
<name>A0A1C7FFQ7_9VIBR</name>
<protein>
    <recommendedName>
        <fullName evidence="1">diguanylate cyclase</fullName>
        <ecNumber evidence="1">2.7.7.65</ecNumber>
    </recommendedName>
</protein>
<gene>
    <name evidence="5" type="ORF">VSVS05_03804</name>
</gene>
<dbReference type="PANTHER" id="PTHR45138">
    <property type="entry name" value="REGULATORY COMPONENTS OF SENSORY TRANSDUCTION SYSTEM"/>
    <property type="match status" value="1"/>
</dbReference>
<dbReference type="EMBL" id="CP016415">
    <property type="protein sequence ID" value="ANU38840.1"/>
    <property type="molecule type" value="Genomic_DNA"/>
</dbReference>
<keyword evidence="3" id="KW-0472">Membrane</keyword>